<organism evidence="3 4">
    <name type="scientific">Malassezia cuniculi</name>
    <dbReference type="NCBI Taxonomy" id="948313"/>
    <lineage>
        <taxon>Eukaryota</taxon>
        <taxon>Fungi</taxon>
        <taxon>Dikarya</taxon>
        <taxon>Basidiomycota</taxon>
        <taxon>Ustilaginomycotina</taxon>
        <taxon>Malasseziomycetes</taxon>
        <taxon>Malasseziales</taxon>
        <taxon>Malasseziaceae</taxon>
        <taxon>Malassezia</taxon>
    </lineage>
</organism>
<evidence type="ECO:0000256" key="1">
    <source>
        <dbReference type="SAM" id="Phobius"/>
    </source>
</evidence>
<sequence length="296" mass="33495">MYGASPWTVAWRLPFVIIWEIYHLFCLGVFLVVTRPLAYAKAVPIPTPFGTFKFHPIEVGKCFNLLMHAHLFMLLAPSKCKVSFGDGKGNFIDPSPFVRKDKNGNVTYFNLPRRGIWMVNHQLYTDWLYLWGLAYSTGLGGRFFCVLKASLGKVPVLGPAMAPARFILMSRNWERDEKPMTKTLQCIAKESGDEFVLQIFPEGTDLARKSLAKSQEFARKNGFPIFERTLAPRSTGIQHCIEILGKEIPDMHLLDFTLAYSDGSGLASERYPGGKDSLISVTNNYWKDPYDCAYTL</sequence>
<dbReference type="PANTHER" id="PTHR10983:SF16">
    <property type="entry name" value="LYSOCARDIOLIPIN ACYLTRANSFERASE 1"/>
    <property type="match status" value="1"/>
</dbReference>
<dbReference type="GO" id="GO:0005783">
    <property type="term" value="C:endoplasmic reticulum"/>
    <property type="evidence" value="ECO:0007669"/>
    <property type="project" value="TreeGrafter"/>
</dbReference>
<dbReference type="Pfam" id="PF01553">
    <property type="entry name" value="Acyltransferase"/>
    <property type="match status" value="1"/>
</dbReference>
<dbReference type="GO" id="GO:0036149">
    <property type="term" value="P:phosphatidylinositol acyl-chain remodeling"/>
    <property type="evidence" value="ECO:0007669"/>
    <property type="project" value="TreeGrafter"/>
</dbReference>
<gene>
    <name evidence="3" type="ORF">MCUN1_000014</name>
</gene>
<evidence type="ECO:0000313" key="4">
    <source>
        <dbReference type="Proteomes" id="UP001219933"/>
    </source>
</evidence>
<evidence type="ECO:0000313" key="3">
    <source>
        <dbReference type="EMBL" id="WFD33201.1"/>
    </source>
</evidence>
<dbReference type="SMART" id="SM00563">
    <property type="entry name" value="PlsC"/>
    <property type="match status" value="1"/>
</dbReference>
<dbReference type="PANTHER" id="PTHR10983">
    <property type="entry name" value="1-ACYLGLYCEROL-3-PHOSPHATE ACYLTRANSFERASE-RELATED"/>
    <property type="match status" value="1"/>
</dbReference>
<keyword evidence="1" id="KW-0812">Transmembrane</keyword>
<dbReference type="SUPFAM" id="SSF69593">
    <property type="entry name" value="Glycerol-3-phosphate (1)-acyltransferase"/>
    <property type="match status" value="1"/>
</dbReference>
<dbReference type="AlphaFoldDB" id="A0AAF0EMU6"/>
<accession>A0AAF0EMU6</accession>
<keyword evidence="4" id="KW-1185">Reference proteome</keyword>
<evidence type="ECO:0000259" key="2">
    <source>
        <dbReference type="SMART" id="SM00563"/>
    </source>
</evidence>
<dbReference type="Proteomes" id="UP001219933">
    <property type="component" value="Chromosome 1"/>
</dbReference>
<name>A0AAF0EMU6_9BASI</name>
<reference evidence="3" key="1">
    <citation type="submission" date="2023-03" db="EMBL/GenBank/DDBJ databases">
        <title>Mating type loci evolution in Malassezia.</title>
        <authorList>
            <person name="Coelho M.A."/>
        </authorList>
    </citation>
    <scope>NUCLEOTIDE SEQUENCE</scope>
    <source>
        <strain evidence="3">CBS 11721</strain>
    </source>
</reference>
<dbReference type="EMBL" id="CP119877">
    <property type="protein sequence ID" value="WFD33201.1"/>
    <property type="molecule type" value="Genomic_DNA"/>
</dbReference>
<dbReference type="InterPro" id="IPR002123">
    <property type="entry name" value="Plipid/glycerol_acylTrfase"/>
</dbReference>
<protein>
    <recommendedName>
        <fullName evidence="2">Phospholipid/glycerol acyltransferase domain-containing protein</fullName>
    </recommendedName>
</protein>
<proteinExistence type="predicted"/>
<dbReference type="CDD" id="cd07990">
    <property type="entry name" value="LPLAT_LCLAT1-like"/>
    <property type="match status" value="1"/>
</dbReference>
<feature type="domain" description="Phospholipid/glycerol acyltransferase" evidence="2">
    <location>
        <begin position="115"/>
        <end position="261"/>
    </location>
</feature>
<feature type="transmembrane region" description="Helical" evidence="1">
    <location>
        <begin position="12"/>
        <end position="33"/>
    </location>
</feature>
<keyword evidence="1" id="KW-0472">Membrane</keyword>
<keyword evidence="1" id="KW-1133">Transmembrane helix</keyword>
<dbReference type="GO" id="GO:0016746">
    <property type="term" value="F:acyltransferase activity"/>
    <property type="evidence" value="ECO:0007669"/>
    <property type="project" value="InterPro"/>
</dbReference>